<keyword evidence="8" id="KW-1185">Reference proteome</keyword>
<evidence type="ECO:0000256" key="2">
    <source>
        <dbReference type="ARBA" id="ARBA00022692"/>
    </source>
</evidence>
<sequence length="490" mass="53646">MADDGVSLSLSTAIWSSVKPILKIYFIIFTGFLLTRKNILTVETSRNLSDLVVTVALPALTFSKLVSNISYQDAESIGVLSFVCFLVMGMGGILGLGVNYITPAPKVFFYGLISCGMFTNISDLPIAFIQGIPPVVFDTQAIDKGVAYVCIFLFAEMFVFFNLGCNQLLGLDFKTQASQDTDTGDGSIDDNASTETENHIQASTSARSQASSNLRSVSLHASAGAPRRVNGLIREYSEVNAAPNYQGNDIDPLDQLSVVRTRTRQSQNIAEVDGIEPRDSESLEAAERKSFAEKYHLTPILFVLSNFKRPASMSILLGLIVAIVPWLKALFVQYDNHVDYPNSPDGNPPLHFIIDITTHVGNAQVPLGLIILGGTLGRVESKSISKGLVITALCLALVRLVILPIIGVTLMTKFRNMGWFQDDMAMFLAILNWGLPSMTTIIYIIAFFTPLDGPYVQMDCVAVILMVQYFFLVISFPILTTFTLKHSLGY</sequence>
<feature type="transmembrane region" description="Helical" evidence="6">
    <location>
        <begin position="460"/>
        <end position="484"/>
    </location>
</feature>
<evidence type="ECO:0000313" key="7">
    <source>
        <dbReference type="EMBL" id="GMM38663.1"/>
    </source>
</evidence>
<evidence type="ECO:0000256" key="1">
    <source>
        <dbReference type="ARBA" id="ARBA00004141"/>
    </source>
</evidence>
<evidence type="ECO:0000256" key="6">
    <source>
        <dbReference type="SAM" id="Phobius"/>
    </source>
</evidence>
<keyword evidence="2 6" id="KW-0812">Transmembrane</keyword>
<dbReference type="RefSeq" id="XP_064855658.1">
    <property type="nucleotide sequence ID" value="XM_064999586.1"/>
</dbReference>
<proteinExistence type="predicted"/>
<feature type="transmembrane region" description="Helical" evidence="6">
    <location>
        <begin position="51"/>
        <end position="71"/>
    </location>
</feature>
<dbReference type="GeneID" id="90076651"/>
<dbReference type="InterPro" id="IPR040254">
    <property type="entry name" value="Ecm3-like"/>
</dbReference>
<organism evidence="7 8">
    <name type="scientific">Saccharomycopsis crataegensis</name>
    <dbReference type="NCBI Taxonomy" id="43959"/>
    <lineage>
        <taxon>Eukaryota</taxon>
        <taxon>Fungi</taxon>
        <taxon>Dikarya</taxon>
        <taxon>Ascomycota</taxon>
        <taxon>Saccharomycotina</taxon>
        <taxon>Saccharomycetes</taxon>
        <taxon>Saccharomycopsidaceae</taxon>
        <taxon>Saccharomycopsis</taxon>
    </lineage>
</organism>
<dbReference type="GO" id="GO:0016020">
    <property type="term" value="C:membrane"/>
    <property type="evidence" value="ECO:0007669"/>
    <property type="project" value="UniProtKB-SubCell"/>
</dbReference>
<protein>
    <recommendedName>
        <fullName evidence="9">Auxin efflux carrier</fullName>
    </recommendedName>
</protein>
<accession>A0AAV5QUY6</accession>
<feature type="transmembrane region" description="Helical" evidence="6">
    <location>
        <begin position="145"/>
        <end position="165"/>
    </location>
</feature>
<evidence type="ECO:0008006" key="9">
    <source>
        <dbReference type="Google" id="ProtNLM"/>
    </source>
</evidence>
<dbReference type="Proteomes" id="UP001360560">
    <property type="component" value="Unassembled WGS sequence"/>
</dbReference>
<feature type="transmembrane region" description="Helical" evidence="6">
    <location>
        <begin position="108"/>
        <end position="133"/>
    </location>
</feature>
<dbReference type="EMBL" id="BTFZ01000020">
    <property type="protein sequence ID" value="GMM38663.1"/>
    <property type="molecule type" value="Genomic_DNA"/>
</dbReference>
<comment type="caution">
    <text evidence="7">The sequence shown here is derived from an EMBL/GenBank/DDBJ whole genome shotgun (WGS) entry which is preliminary data.</text>
</comment>
<evidence type="ECO:0000256" key="5">
    <source>
        <dbReference type="SAM" id="MobiDB-lite"/>
    </source>
</evidence>
<feature type="transmembrane region" description="Helical" evidence="6">
    <location>
        <begin position="20"/>
        <end position="39"/>
    </location>
</feature>
<dbReference type="PANTHER" id="PTHR31274:SF1">
    <property type="entry name" value="AGL149CP"/>
    <property type="match status" value="1"/>
</dbReference>
<dbReference type="InterPro" id="IPR004776">
    <property type="entry name" value="Mem_transp_PIN-like"/>
</dbReference>
<feature type="transmembrane region" description="Helical" evidence="6">
    <location>
        <begin position="314"/>
        <end position="332"/>
    </location>
</feature>
<feature type="transmembrane region" description="Helical" evidence="6">
    <location>
        <begin position="77"/>
        <end position="101"/>
    </location>
</feature>
<dbReference type="Pfam" id="PF03547">
    <property type="entry name" value="Mem_trans"/>
    <property type="match status" value="1"/>
</dbReference>
<feature type="transmembrane region" description="Helical" evidence="6">
    <location>
        <begin position="388"/>
        <end position="412"/>
    </location>
</feature>
<feature type="region of interest" description="Disordered" evidence="5">
    <location>
        <begin position="180"/>
        <end position="210"/>
    </location>
</feature>
<comment type="subcellular location">
    <subcellularLocation>
        <location evidence="1">Membrane</location>
        <topology evidence="1">Multi-pass membrane protein</topology>
    </subcellularLocation>
</comment>
<feature type="transmembrane region" description="Helical" evidence="6">
    <location>
        <begin position="424"/>
        <end position="448"/>
    </location>
</feature>
<dbReference type="PANTHER" id="PTHR31274">
    <property type="entry name" value="PROTEIN ECM3"/>
    <property type="match status" value="1"/>
</dbReference>
<keyword evidence="4 6" id="KW-0472">Membrane</keyword>
<evidence type="ECO:0000313" key="8">
    <source>
        <dbReference type="Proteomes" id="UP001360560"/>
    </source>
</evidence>
<gene>
    <name evidence="7" type="ORF">DASC09_060020</name>
</gene>
<keyword evidence="3 6" id="KW-1133">Transmembrane helix</keyword>
<dbReference type="GO" id="GO:0055085">
    <property type="term" value="P:transmembrane transport"/>
    <property type="evidence" value="ECO:0007669"/>
    <property type="project" value="InterPro"/>
</dbReference>
<feature type="compositionally biased region" description="Low complexity" evidence="5">
    <location>
        <begin position="201"/>
        <end position="210"/>
    </location>
</feature>
<dbReference type="AlphaFoldDB" id="A0AAV5QUY6"/>
<evidence type="ECO:0000256" key="3">
    <source>
        <dbReference type="ARBA" id="ARBA00022989"/>
    </source>
</evidence>
<evidence type="ECO:0000256" key="4">
    <source>
        <dbReference type="ARBA" id="ARBA00023136"/>
    </source>
</evidence>
<reference evidence="7 8" key="1">
    <citation type="journal article" date="2023" name="Elife">
        <title>Identification of key yeast species and microbe-microbe interactions impacting larval growth of Drosophila in the wild.</title>
        <authorList>
            <person name="Mure A."/>
            <person name="Sugiura Y."/>
            <person name="Maeda R."/>
            <person name="Honda K."/>
            <person name="Sakurai N."/>
            <person name="Takahashi Y."/>
            <person name="Watada M."/>
            <person name="Katoh T."/>
            <person name="Gotoh A."/>
            <person name="Gotoh Y."/>
            <person name="Taniguchi I."/>
            <person name="Nakamura K."/>
            <person name="Hayashi T."/>
            <person name="Katayama T."/>
            <person name="Uemura T."/>
            <person name="Hattori Y."/>
        </authorList>
    </citation>
    <scope>NUCLEOTIDE SEQUENCE [LARGE SCALE GENOMIC DNA]</scope>
    <source>
        <strain evidence="7 8">SC-9</strain>
    </source>
</reference>
<name>A0AAV5QUY6_9ASCO</name>
<feature type="transmembrane region" description="Helical" evidence="6">
    <location>
        <begin position="352"/>
        <end position="376"/>
    </location>
</feature>